<accession>D8PCD4</accession>
<sequence>MGSELWCEAGILLPATGLPLLIFARIASGDDVSRVGEWQALWRGKTGLQLVRSVMVYVWPLSILGRFFYRLRWSPPL</sequence>
<feature type="transmembrane region" description="Helical" evidence="1">
    <location>
        <begin position="50"/>
        <end position="69"/>
    </location>
</feature>
<dbReference type="Proteomes" id="UP000001660">
    <property type="component" value="Chromosome"/>
</dbReference>
<keyword evidence="1" id="KW-0472">Membrane</keyword>
<proteinExistence type="predicted"/>
<gene>
    <name evidence="2" type="ORF">NIDE1134</name>
</gene>
<keyword evidence="1" id="KW-0812">Transmembrane</keyword>
<keyword evidence="3" id="KW-1185">Reference proteome</keyword>
<evidence type="ECO:0000313" key="2">
    <source>
        <dbReference type="EMBL" id="CBK40893.1"/>
    </source>
</evidence>
<name>D8PCD4_9BACT</name>
<reference evidence="2 3" key="1">
    <citation type="journal article" date="2010" name="Proc. Natl. Acad. Sci. U.S.A.">
        <title>A Nitrospira metagenome illuminates the physiology and evolution of globally important nitrite-oxidizing bacteria.</title>
        <authorList>
            <person name="Lucker S."/>
            <person name="Wagner M."/>
            <person name="Maixner F."/>
            <person name="Pelletier E."/>
            <person name="Koch H."/>
            <person name="Vacherie B."/>
            <person name="Rattei T."/>
            <person name="Sinninghe Damste J."/>
            <person name="Spieck E."/>
            <person name="Le Paslier D."/>
            <person name="Daims H."/>
        </authorList>
    </citation>
    <scope>NUCLEOTIDE SEQUENCE [LARGE SCALE GENOMIC DNA]</scope>
</reference>
<dbReference type="STRING" id="330214.NIDE1134"/>
<dbReference type="KEGG" id="nde:NIDE1134"/>
<evidence type="ECO:0000256" key="1">
    <source>
        <dbReference type="SAM" id="Phobius"/>
    </source>
</evidence>
<evidence type="ECO:0000313" key="3">
    <source>
        <dbReference type="Proteomes" id="UP000001660"/>
    </source>
</evidence>
<protein>
    <submittedName>
        <fullName evidence="2">Uncharacterized protein</fullName>
    </submittedName>
</protein>
<dbReference type="EMBL" id="FP929003">
    <property type="protein sequence ID" value="CBK40893.1"/>
    <property type="molecule type" value="Genomic_DNA"/>
</dbReference>
<keyword evidence="1" id="KW-1133">Transmembrane helix</keyword>
<dbReference type="AlphaFoldDB" id="D8PCD4"/>
<organism evidence="2 3">
    <name type="scientific">Nitrospira defluvii</name>
    <dbReference type="NCBI Taxonomy" id="330214"/>
    <lineage>
        <taxon>Bacteria</taxon>
        <taxon>Pseudomonadati</taxon>
        <taxon>Nitrospirota</taxon>
        <taxon>Nitrospiria</taxon>
        <taxon>Nitrospirales</taxon>
        <taxon>Nitrospiraceae</taxon>
        <taxon>Nitrospira</taxon>
    </lineage>
</organism>
<dbReference type="HOGENOM" id="CLU_2631622_0_0_0"/>